<organism evidence="1">
    <name type="scientific">Physcomitrium patens</name>
    <name type="common">Spreading-leaved earth moss</name>
    <name type="synonym">Physcomitrella patens</name>
    <dbReference type="NCBI Taxonomy" id="3218"/>
    <lineage>
        <taxon>Eukaryota</taxon>
        <taxon>Viridiplantae</taxon>
        <taxon>Streptophyta</taxon>
        <taxon>Embryophyta</taxon>
        <taxon>Bryophyta</taxon>
        <taxon>Bryophytina</taxon>
        <taxon>Bryopsida</taxon>
        <taxon>Funariidae</taxon>
        <taxon>Funariales</taxon>
        <taxon>Funariaceae</taxon>
        <taxon>Physcomitrium</taxon>
    </lineage>
</organism>
<keyword evidence="3" id="KW-1185">Reference proteome</keyword>
<evidence type="ECO:0000313" key="3">
    <source>
        <dbReference type="Proteomes" id="UP000006727"/>
    </source>
</evidence>
<dbReference type="EMBL" id="ABEU02000001">
    <property type="protein sequence ID" value="PNR61805.1"/>
    <property type="molecule type" value="Genomic_DNA"/>
</dbReference>
<evidence type="ECO:0000313" key="2">
    <source>
        <dbReference type="EnsemblPlants" id="PAC:32969981.CDS.1"/>
    </source>
</evidence>
<dbReference type="Proteomes" id="UP000006727">
    <property type="component" value="Chromosome 1"/>
</dbReference>
<dbReference type="AlphaFoldDB" id="A0A2K1L6Z0"/>
<accession>A0A2K1L6Z0</accession>
<protein>
    <submittedName>
        <fullName evidence="1 2">Uncharacterized protein</fullName>
    </submittedName>
</protein>
<dbReference type="InParanoid" id="A0A2K1L6Z0"/>
<evidence type="ECO:0000313" key="1">
    <source>
        <dbReference type="EMBL" id="PNR61805.1"/>
    </source>
</evidence>
<name>A0A2K1L6Z0_PHYPA</name>
<reference evidence="1 3" key="2">
    <citation type="journal article" date="2018" name="Plant J.">
        <title>The Physcomitrella patens chromosome-scale assembly reveals moss genome structure and evolution.</title>
        <authorList>
            <person name="Lang D."/>
            <person name="Ullrich K.K."/>
            <person name="Murat F."/>
            <person name="Fuchs J."/>
            <person name="Jenkins J."/>
            <person name="Haas F.B."/>
            <person name="Piednoel M."/>
            <person name="Gundlach H."/>
            <person name="Van Bel M."/>
            <person name="Meyberg R."/>
            <person name="Vives C."/>
            <person name="Morata J."/>
            <person name="Symeonidi A."/>
            <person name="Hiss M."/>
            <person name="Muchero W."/>
            <person name="Kamisugi Y."/>
            <person name="Saleh O."/>
            <person name="Blanc G."/>
            <person name="Decker E.L."/>
            <person name="van Gessel N."/>
            <person name="Grimwood J."/>
            <person name="Hayes R.D."/>
            <person name="Graham S.W."/>
            <person name="Gunter L.E."/>
            <person name="McDaniel S.F."/>
            <person name="Hoernstein S.N.W."/>
            <person name="Larsson A."/>
            <person name="Li F.W."/>
            <person name="Perroud P.F."/>
            <person name="Phillips J."/>
            <person name="Ranjan P."/>
            <person name="Rokshar D.S."/>
            <person name="Rothfels C.J."/>
            <person name="Schneider L."/>
            <person name="Shu S."/>
            <person name="Stevenson D.W."/>
            <person name="Thummler F."/>
            <person name="Tillich M."/>
            <person name="Villarreal Aguilar J.C."/>
            <person name="Widiez T."/>
            <person name="Wong G.K."/>
            <person name="Wymore A."/>
            <person name="Zhang Y."/>
            <person name="Zimmer A.D."/>
            <person name="Quatrano R.S."/>
            <person name="Mayer K.F.X."/>
            <person name="Goodstein D."/>
            <person name="Casacuberta J.M."/>
            <person name="Vandepoele K."/>
            <person name="Reski R."/>
            <person name="Cuming A.C."/>
            <person name="Tuskan G.A."/>
            <person name="Maumus F."/>
            <person name="Salse J."/>
            <person name="Schmutz J."/>
            <person name="Rensing S.A."/>
        </authorList>
    </citation>
    <scope>NUCLEOTIDE SEQUENCE [LARGE SCALE GENOMIC DNA]</scope>
    <source>
        <strain evidence="2 3">cv. Gransden 2004</strain>
    </source>
</reference>
<dbReference type="EnsemblPlants" id="Pp3c1_5539V3.1">
    <property type="protein sequence ID" value="PAC:32969981.CDS.1"/>
    <property type="gene ID" value="Pp3c1_5539"/>
</dbReference>
<reference evidence="1 3" key="1">
    <citation type="journal article" date="2008" name="Science">
        <title>The Physcomitrella genome reveals evolutionary insights into the conquest of land by plants.</title>
        <authorList>
            <person name="Rensing S."/>
            <person name="Lang D."/>
            <person name="Zimmer A."/>
            <person name="Terry A."/>
            <person name="Salamov A."/>
            <person name="Shapiro H."/>
            <person name="Nishiyama T."/>
            <person name="Perroud P.-F."/>
            <person name="Lindquist E."/>
            <person name="Kamisugi Y."/>
            <person name="Tanahashi T."/>
            <person name="Sakakibara K."/>
            <person name="Fujita T."/>
            <person name="Oishi K."/>
            <person name="Shin-I T."/>
            <person name="Kuroki Y."/>
            <person name="Toyoda A."/>
            <person name="Suzuki Y."/>
            <person name="Hashimoto A."/>
            <person name="Yamaguchi K."/>
            <person name="Sugano A."/>
            <person name="Kohara Y."/>
            <person name="Fujiyama A."/>
            <person name="Anterola A."/>
            <person name="Aoki S."/>
            <person name="Ashton N."/>
            <person name="Barbazuk W.B."/>
            <person name="Barker E."/>
            <person name="Bennetzen J."/>
            <person name="Bezanilla M."/>
            <person name="Blankenship R."/>
            <person name="Cho S.H."/>
            <person name="Dutcher S."/>
            <person name="Estelle M."/>
            <person name="Fawcett J.A."/>
            <person name="Gundlach H."/>
            <person name="Hanada K."/>
            <person name="Heyl A."/>
            <person name="Hicks K.A."/>
            <person name="Hugh J."/>
            <person name="Lohr M."/>
            <person name="Mayer K."/>
            <person name="Melkozernov A."/>
            <person name="Murata T."/>
            <person name="Nelson D."/>
            <person name="Pils B."/>
            <person name="Prigge M."/>
            <person name="Reiss B."/>
            <person name="Renner T."/>
            <person name="Rombauts S."/>
            <person name="Rushton P."/>
            <person name="Sanderfoot A."/>
            <person name="Schween G."/>
            <person name="Shiu S.-H."/>
            <person name="Stueber K."/>
            <person name="Theodoulou F.L."/>
            <person name="Tu H."/>
            <person name="Van de Peer Y."/>
            <person name="Verrier P.J."/>
            <person name="Waters E."/>
            <person name="Wood A."/>
            <person name="Yang L."/>
            <person name="Cove D."/>
            <person name="Cuming A."/>
            <person name="Hasebe M."/>
            <person name="Lucas S."/>
            <person name="Mishler D.B."/>
            <person name="Reski R."/>
            <person name="Grigoriev I."/>
            <person name="Quatrano R.S."/>
            <person name="Boore J.L."/>
        </authorList>
    </citation>
    <scope>NUCLEOTIDE SEQUENCE [LARGE SCALE GENOMIC DNA]</scope>
    <source>
        <strain evidence="2 3">cv. Gransden 2004</strain>
    </source>
</reference>
<proteinExistence type="predicted"/>
<sequence>MPSEPCYCLRHPEAMPCEARALTTAWRCGSRGRRRNLNLPLITSRQAGVGWLGVGRFDLVLRRGRRKSRQSTSFADSMCSAFDRRGLWQRGGKEKKEIPRRWAEPAAQESQAEVFCLCMHHTRVPLLVFAMLTMLRVRSFPFRARISVNLW</sequence>
<gene>
    <name evidence="1" type="ORF">PHYPA_000229</name>
</gene>
<reference evidence="2" key="3">
    <citation type="submission" date="2020-12" db="UniProtKB">
        <authorList>
            <consortium name="EnsemblPlants"/>
        </authorList>
    </citation>
    <scope>IDENTIFICATION</scope>
</reference>
<dbReference type="PaxDb" id="3218-PP1S45_209V6.1"/>
<dbReference type="Gramene" id="Pp3c1_5539V3.1">
    <property type="protein sequence ID" value="PAC:32969981.CDS.1"/>
    <property type="gene ID" value="Pp3c1_5539"/>
</dbReference>